<dbReference type="Proteomes" id="UP000003755">
    <property type="component" value="Unassembled WGS sequence"/>
</dbReference>
<dbReference type="SUPFAM" id="SSF48024">
    <property type="entry name" value="N-terminal domain of DnaB helicase"/>
    <property type="match status" value="1"/>
</dbReference>
<dbReference type="InterPro" id="IPR027417">
    <property type="entry name" value="P-loop_NTPase"/>
</dbReference>
<sequence>MTGLFDRRSVFQVIGGLLQNPSLLDEYVLTQEDFNGDSFHQIVFSSIYNLHNQGVSIIDCFALDSFISSYEKQYRIFTSNNGIDYVNDAISMCEPENFIYNYNRVKKFSLLRYYVSQNMDITAIYNPNLIDPVEQEREQKKFDSLSIEDIIETVEIKYVTTAKERFSSAQEKHGQLAGTGLIDLIMSFKENPELGFPMQSKFMNALLRGARRSTFYLRSGGTGSGKSRLSFADTCMTAVPWIFNLDDNKWEYTGFSSPSLIITTELSVQEVQTIIVAFVSGVNEDHITENEYKEGEFERVLQAAEYIASSPLYIEPIPDFDIDDIKNTIKKYYREKGVLNVNFDYLHTSLKLISQISNISKGMKIREDQVLFMFSDALKTIANDYKIHIDSATQLSGDYKNAQEKDQTILRGSKAIADRIDVGYILLPPSKTELEAVKPILQNGIYAKPNMIYHLYKCRRGKITRVKVWLHVNLGNCRAKDLFVTTFDNELIPVDALTIESANKILKQHSVDEKDLEATEEEMIEAAKSFLNF</sequence>
<dbReference type="InterPro" id="IPR007694">
    <property type="entry name" value="DNA_helicase_DnaB-like_C"/>
</dbReference>
<organism evidence="2 3">
    <name type="scientific">Blautia hansenii DSM 20583</name>
    <dbReference type="NCBI Taxonomy" id="537007"/>
    <lineage>
        <taxon>Bacteria</taxon>
        <taxon>Bacillati</taxon>
        <taxon>Bacillota</taxon>
        <taxon>Clostridia</taxon>
        <taxon>Lachnospirales</taxon>
        <taxon>Lachnospiraceae</taxon>
        <taxon>Blautia</taxon>
    </lineage>
</organism>
<dbReference type="HOGENOM" id="CLU_502233_0_0_9"/>
<dbReference type="AlphaFoldDB" id="C9L7X2"/>
<dbReference type="RefSeq" id="WP_003020722.1">
    <property type="nucleotide sequence ID" value="NZ_CP022413.2"/>
</dbReference>
<proteinExistence type="predicted"/>
<dbReference type="Pfam" id="PF03796">
    <property type="entry name" value="DnaB_C"/>
    <property type="match status" value="1"/>
</dbReference>
<dbReference type="InterPro" id="IPR016136">
    <property type="entry name" value="DNA_helicase_N/primase_C"/>
</dbReference>
<dbReference type="GO" id="GO:0005829">
    <property type="term" value="C:cytosol"/>
    <property type="evidence" value="ECO:0007669"/>
    <property type="project" value="TreeGrafter"/>
</dbReference>
<reference evidence="2" key="1">
    <citation type="submission" date="2009-09" db="EMBL/GenBank/DDBJ databases">
        <authorList>
            <person name="Weinstock G."/>
            <person name="Sodergren E."/>
            <person name="Clifton S."/>
            <person name="Fulton L."/>
            <person name="Fulton B."/>
            <person name="Courtney L."/>
            <person name="Fronick C."/>
            <person name="Harrison M."/>
            <person name="Strong C."/>
            <person name="Farmer C."/>
            <person name="Delahaunty K."/>
            <person name="Markovic C."/>
            <person name="Hall O."/>
            <person name="Minx P."/>
            <person name="Tomlinson C."/>
            <person name="Mitreva M."/>
            <person name="Nelson J."/>
            <person name="Hou S."/>
            <person name="Wollam A."/>
            <person name="Pepin K.H."/>
            <person name="Johnson M."/>
            <person name="Bhonagiri V."/>
            <person name="Nash W.E."/>
            <person name="Warren W."/>
            <person name="Chinwalla A."/>
            <person name="Mardis E.R."/>
            <person name="Wilson R.K."/>
        </authorList>
    </citation>
    <scope>NUCLEOTIDE SEQUENCE [LARGE SCALE GENOMIC DNA]</scope>
    <source>
        <strain evidence="2">DSM 20583</strain>
    </source>
</reference>
<name>C9L7X2_BLAHA</name>
<evidence type="ECO:0000313" key="2">
    <source>
        <dbReference type="EMBL" id="EEX21867.1"/>
    </source>
</evidence>
<comment type="caution">
    <text evidence="2">The sequence shown here is derived from an EMBL/GenBank/DDBJ whole genome shotgun (WGS) entry which is preliminary data.</text>
</comment>
<evidence type="ECO:0000313" key="3">
    <source>
        <dbReference type="Proteomes" id="UP000003755"/>
    </source>
</evidence>
<dbReference type="PANTHER" id="PTHR30153:SF2">
    <property type="entry name" value="REPLICATIVE DNA HELICASE"/>
    <property type="match status" value="1"/>
</dbReference>
<dbReference type="InterPro" id="IPR036185">
    <property type="entry name" value="DNA_heli_DnaB-like_N_sf"/>
</dbReference>
<keyword evidence="3" id="KW-1185">Reference proteome</keyword>
<protein>
    <recommendedName>
        <fullName evidence="1">SF4 helicase domain-containing protein</fullName>
    </recommendedName>
</protein>
<dbReference type="STRING" id="537007.BLAHAN_05495"/>
<dbReference type="GO" id="GO:0005524">
    <property type="term" value="F:ATP binding"/>
    <property type="evidence" value="ECO:0007669"/>
    <property type="project" value="InterPro"/>
</dbReference>
<gene>
    <name evidence="2" type="ORF">BLAHAN_05495</name>
</gene>
<dbReference type="GO" id="GO:0003678">
    <property type="term" value="F:DNA helicase activity"/>
    <property type="evidence" value="ECO:0007669"/>
    <property type="project" value="InterPro"/>
</dbReference>
<dbReference type="PANTHER" id="PTHR30153">
    <property type="entry name" value="REPLICATIVE DNA HELICASE DNAB"/>
    <property type="match status" value="1"/>
</dbReference>
<dbReference type="Gene3D" id="3.40.50.300">
    <property type="entry name" value="P-loop containing nucleotide triphosphate hydrolases"/>
    <property type="match status" value="1"/>
</dbReference>
<dbReference type="KEGG" id="bhan:CGC63_09275"/>
<dbReference type="EMBL" id="ABYU02000016">
    <property type="protein sequence ID" value="EEX21867.1"/>
    <property type="molecule type" value="Genomic_DNA"/>
</dbReference>
<feature type="domain" description="SF4 helicase" evidence="1">
    <location>
        <begin position="201"/>
        <end position="469"/>
    </location>
</feature>
<dbReference type="SUPFAM" id="SSF52540">
    <property type="entry name" value="P-loop containing nucleoside triphosphate hydrolases"/>
    <property type="match status" value="1"/>
</dbReference>
<evidence type="ECO:0000259" key="1">
    <source>
        <dbReference type="Pfam" id="PF03796"/>
    </source>
</evidence>
<dbReference type="eggNOG" id="COG0305">
    <property type="taxonomic scope" value="Bacteria"/>
</dbReference>
<dbReference type="GO" id="GO:0006260">
    <property type="term" value="P:DNA replication"/>
    <property type="evidence" value="ECO:0007669"/>
    <property type="project" value="InterPro"/>
</dbReference>
<dbReference type="Gene3D" id="1.10.860.10">
    <property type="entry name" value="DNAb Helicase, Chain A"/>
    <property type="match status" value="1"/>
</dbReference>
<accession>C9L7X2</accession>